<name>A0A0D2AR00_9PEZI</name>
<keyword evidence="4" id="KW-1185">Reference proteome</keyword>
<gene>
    <name evidence="3" type="ORF">PV09_07085</name>
</gene>
<proteinExistence type="predicted"/>
<keyword evidence="1" id="KW-0175">Coiled coil</keyword>
<evidence type="ECO:0000256" key="1">
    <source>
        <dbReference type="SAM" id="Coils"/>
    </source>
</evidence>
<feature type="coiled-coil region" evidence="1">
    <location>
        <begin position="283"/>
        <end position="363"/>
    </location>
</feature>
<feature type="coiled-coil region" evidence="1">
    <location>
        <begin position="168"/>
        <end position="239"/>
    </location>
</feature>
<dbReference type="InterPro" id="IPR037231">
    <property type="entry name" value="NAP-like_sf"/>
</dbReference>
<feature type="region of interest" description="Disordered" evidence="2">
    <location>
        <begin position="75"/>
        <end position="146"/>
    </location>
</feature>
<dbReference type="OrthoDB" id="3911405at2759"/>
<feature type="region of interest" description="Disordered" evidence="2">
    <location>
        <begin position="1"/>
        <end position="37"/>
    </location>
</feature>
<feature type="coiled-coil region" evidence="1">
    <location>
        <begin position="400"/>
        <end position="530"/>
    </location>
</feature>
<dbReference type="GeneID" id="27315058"/>
<dbReference type="Proteomes" id="UP000053259">
    <property type="component" value="Unassembled WGS sequence"/>
</dbReference>
<dbReference type="VEuPathDB" id="FungiDB:PV09_07085"/>
<dbReference type="InParanoid" id="A0A0D2AR00"/>
<organism evidence="3 4">
    <name type="scientific">Verruconis gallopava</name>
    <dbReference type="NCBI Taxonomy" id="253628"/>
    <lineage>
        <taxon>Eukaryota</taxon>
        <taxon>Fungi</taxon>
        <taxon>Dikarya</taxon>
        <taxon>Ascomycota</taxon>
        <taxon>Pezizomycotina</taxon>
        <taxon>Dothideomycetes</taxon>
        <taxon>Pleosporomycetidae</taxon>
        <taxon>Venturiales</taxon>
        <taxon>Sympoventuriaceae</taxon>
        <taxon>Verruconis</taxon>
    </lineage>
</organism>
<dbReference type="AlphaFoldDB" id="A0A0D2AR00"/>
<evidence type="ECO:0000256" key="2">
    <source>
        <dbReference type="SAM" id="MobiDB-lite"/>
    </source>
</evidence>
<evidence type="ECO:0000313" key="4">
    <source>
        <dbReference type="Proteomes" id="UP000053259"/>
    </source>
</evidence>
<dbReference type="STRING" id="253628.A0A0D2AR00"/>
<dbReference type="SUPFAM" id="SSF143113">
    <property type="entry name" value="NAP-like"/>
    <property type="match status" value="1"/>
</dbReference>
<sequence length="586" mass="66031">MLPSSPPLQLRSPTARSRSPSDFSLDLDALPDGEESSIVATPLPRAKLDVVNSDDIDGPTDFTQNLEYWMTAKLPIPQQHTSRDKPPTTAAKSPPLNGVDTAVSTPRTVEHAPLPKKKELQASVEDHEDTPSRMHYSSSTLGPVLRSPELTQNLKNASVECASKDDDVDEESETVKSLREALEKLRAELDEVRTQSQEHIVGIRREYEEQLKHQEDEANAQLKAQESFWQQRLDNISQEHEQRSKDVRIAGGGEEANIRAGSPAIDSQSAEEAKHIAALEIALEHEREQLKDAHYKIAELSQRLEETNDKYNAALERHTQEIESTKAERESLRARCKEVEASKRAAENKVESLQAELANIALEHANEIEVLSRQVEDSVTAKATQRAALRQHRNLQSTALADLERENARLHGQLDAKDDEIENLQEQVSRLEAQLSAATEEKENAAAQKLREQKALNEQAAREIQSLGSRAKILQAKLDDAAACHAAAVNKLEAQVAQANSARLESDAEVDRLKVELSRVKEEYEFVNKAMDKRMQEIMKAREKVWEERMQMMKKEMALRGEVLLREWGVRELGTSEPQKYRYKYV</sequence>
<dbReference type="RefSeq" id="XP_016211483.1">
    <property type="nucleotide sequence ID" value="XM_016360806.1"/>
</dbReference>
<evidence type="ECO:0000313" key="3">
    <source>
        <dbReference type="EMBL" id="KIW01614.1"/>
    </source>
</evidence>
<reference evidence="3 4" key="1">
    <citation type="submission" date="2015-01" db="EMBL/GenBank/DDBJ databases">
        <title>The Genome Sequence of Ochroconis gallopava CBS43764.</title>
        <authorList>
            <consortium name="The Broad Institute Genomics Platform"/>
            <person name="Cuomo C."/>
            <person name="de Hoog S."/>
            <person name="Gorbushina A."/>
            <person name="Stielow B."/>
            <person name="Teixiera M."/>
            <person name="Abouelleil A."/>
            <person name="Chapman S.B."/>
            <person name="Priest M."/>
            <person name="Young S.K."/>
            <person name="Wortman J."/>
            <person name="Nusbaum C."/>
            <person name="Birren B."/>
        </authorList>
    </citation>
    <scope>NUCLEOTIDE SEQUENCE [LARGE SCALE GENOMIC DNA]</scope>
    <source>
        <strain evidence="3 4">CBS 43764</strain>
    </source>
</reference>
<dbReference type="HOGENOM" id="CLU_380429_0_0_1"/>
<accession>A0A0D2AR00</accession>
<protein>
    <submittedName>
        <fullName evidence="3">Uncharacterized protein</fullName>
    </submittedName>
</protein>
<dbReference type="EMBL" id="KN847554">
    <property type="protein sequence ID" value="KIW01614.1"/>
    <property type="molecule type" value="Genomic_DNA"/>
</dbReference>